<feature type="domain" description="SWIM-type" evidence="2">
    <location>
        <begin position="67"/>
        <end position="103"/>
    </location>
</feature>
<protein>
    <recommendedName>
        <fullName evidence="2">SWIM-type domain-containing protein</fullName>
    </recommendedName>
</protein>
<evidence type="ECO:0000256" key="1">
    <source>
        <dbReference type="PROSITE-ProRule" id="PRU00325"/>
    </source>
</evidence>
<gene>
    <name evidence="3" type="ORF">JTE90_004183</name>
</gene>
<dbReference type="InterPro" id="IPR007527">
    <property type="entry name" value="Znf_SWIM"/>
</dbReference>
<dbReference type="PROSITE" id="PS50966">
    <property type="entry name" value="ZF_SWIM"/>
    <property type="match status" value="1"/>
</dbReference>
<evidence type="ECO:0000313" key="4">
    <source>
        <dbReference type="Proteomes" id="UP000827092"/>
    </source>
</evidence>
<dbReference type="InterPro" id="IPR019080">
    <property type="entry name" value="YqaJ_viral_recombinase"/>
</dbReference>
<proteinExistence type="predicted"/>
<reference evidence="3 4" key="1">
    <citation type="journal article" date="2022" name="Nat. Ecol. Evol.">
        <title>A masculinizing supergene underlies an exaggerated male reproductive morph in a spider.</title>
        <authorList>
            <person name="Hendrickx F."/>
            <person name="De Corte Z."/>
            <person name="Sonet G."/>
            <person name="Van Belleghem S.M."/>
            <person name="Kostlbacher S."/>
            <person name="Vangestel C."/>
        </authorList>
    </citation>
    <scope>NUCLEOTIDE SEQUENCE [LARGE SCALE GENOMIC DNA]</scope>
    <source>
        <strain evidence="3">W744_W776</strain>
    </source>
</reference>
<keyword evidence="4" id="KW-1185">Reference proteome</keyword>
<dbReference type="Gene3D" id="3.90.320.10">
    <property type="match status" value="1"/>
</dbReference>
<dbReference type="SUPFAM" id="SSF52980">
    <property type="entry name" value="Restriction endonuclease-like"/>
    <property type="match status" value="1"/>
</dbReference>
<dbReference type="PANTHER" id="PTHR47526:SF4">
    <property type="entry name" value="SWIM-TYPE DOMAIN-CONTAINING PROTEIN"/>
    <property type="match status" value="1"/>
</dbReference>
<name>A0AAV6TV40_9ARAC</name>
<dbReference type="EMBL" id="JAFNEN010000996">
    <property type="protein sequence ID" value="KAG8175491.1"/>
    <property type="molecule type" value="Genomic_DNA"/>
</dbReference>
<dbReference type="AlphaFoldDB" id="A0AAV6TV40"/>
<organism evidence="3 4">
    <name type="scientific">Oedothorax gibbosus</name>
    <dbReference type="NCBI Taxonomy" id="931172"/>
    <lineage>
        <taxon>Eukaryota</taxon>
        <taxon>Metazoa</taxon>
        <taxon>Ecdysozoa</taxon>
        <taxon>Arthropoda</taxon>
        <taxon>Chelicerata</taxon>
        <taxon>Arachnida</taxon>
        <taxon>Araneae</taxon>
        <taxon>Araneomorphae</taxon>
        <taxon>Entelegynae</taxon>
        <taxon>Araneoidea</taxon>
        <taxon>Linyphiidae</taxon>
        <taxon>Erigoninae</taxon>
        <taxon>Oedothorax</taxon>
    </lineage>
</organism>
<accession>A0AAV6TV40</accession>
<keyword evidence="1" id="KW-0863">Zinc-finger</keyword>
<dbReference type="Pfam" id="PF09588">
    <property type="entry name" value="YqaJ"/>
    <property type="match status" value="1"/>
</dbReference>
<dbReference type="InterPro" id="IPR011604">
    <property type="entry name" value="PDDEXK-like_dom_sf"/>
</dbReference>
<dbReference type="GO" id="GO:0006281">
    <property type="term" value="P:DNA repair"/>
    <property type="evidence" value="ECO:0007669"/>
    <property type="project" value="UniProtKB-ARBA"/>
</dbReference>
<dbReference type="Proteomes" id="UP000827092">
    <property type="component" value="Unassembled WGS sequence"/>
</dbReference>
<comment type="caution">
    <text evidence="3">The sequence shown here is derived from an EMBL/GenBank/DDBJ whole genome shotgun (WGS) entry which is preliminary data.</text>
</comment>
<keyword evidence="1" id="KW-0479">Metal-binding</keyword>
<evidence type="ECO:0000313" key="3">
    <source>
        <dbReference type="EMBL" id="KAG8175491.1"/>
    </source>
</evidence>
<dbReference type="InterPro" id="IPR011335">
    <property type="entry name" value="Restrct_endonuc-II-like"/>
</dbReference>
<dbReference type="GO" id="GO:0008270">
    <property type="term" value="F:zinc ion binding"/>
    <property type="evidence" value="ECO:0007669"/>
    <property type="project" value="UniProtKB-KW"/>
</dbReference>
<evidence type="ECO:0000259" key="2">
    <source>
        <dbReference type="PROSITE" id="PS50966"/>
    </source>
</evidence>
<dbReference type="PANTHER" id="PTHR47526">
    <property type="entry name" value="ATP-DEPENDENT DNA HELICASE"/>
    <property type="match status" value="1"/>
</dbReference>
<dbReference type="CDD" id="cd22343">
    <property type="entry name" value="PDDEXK_lambda_exonuclease-like"/>
    <property type="match status" value="1"/>
</dbReference>
<keyword evidence="1" id="KW-0862">Zinc</keyword>
<sequence length="487" mass="54520">MDVVNYLVYGVSAYTAESFKSYKSLEAYNQFACGWVSDVSSTKINGMCLVLGKVRHSQSLSDKPVQPWVIATVDGVIESAHCTCMAGLGQSCTHVGALLFYMQNLTLNREELSVTSVPAYWSQPTRKTVEYLEIHNIDFSTPHAKIESCSKSAAKPLQDVPEMSDTEFHAMLSTLHDSGCGSAILNIVPPFNCSSNVADKLSLRSLFIDSYLSKSLQELQEIAKESFFQVTTKKAKDIELKTKAQAKSKFWYKYRAGRITASNLKAACITKLDAPSITTIKRICYPEKSLFHSKATSWGCNHEKDAKSQYAVQQSQTHGNFELSNAGLPINEKYPFLGASPDGFVSCACCGLGCIEVKCPYCLRDSEITKSLKHACLEVREGELKLSKKHAYFYQIKAQIIVTQRLYCDFVLWTEKGLHIERIYPDLAFWEVKRARAELFFKLVILPEMLGKVFTKPNYENGLPRNIGPAADTVTRPHIIHLHHNAE</sequence>